<evidence type="ECO:0000313" key="1">
    <source>
        <dbReference type="EMBL" id="THV08134.1"/>
    </source>
</evidence>
<name>A0A4S8MZX6_DENBC</name>
<dbReference type="EMBL" id="ML179035">
    <property type="protein sequence ID" value="THV08134.1"/>
    <property type="molecule type" value="Genomic_DNA"/>
</dbReference>
<reference evidence="1 2" key="1">
    <citation type="journal article" date="2019" name="Nat. Ecol. Evol.">
        <title>Megaphylogeny resolves global patterns of mushroom evolution.</title>
        <authorList>
            <person name="Varga T."/>
            <person name="Krizsan K."/>
            <person name="Foldi C."/>
            <person name="Dima B."/>
            <person name="Sanchez-Garcia M."/>
            <person name="Sanchez-Ramirez S."/>
            <person name="Szollosi G.J."/>
            <person name="Szarkandi J.G."/>
            <person name="Papp V."/>
            <person name="Albert L."/>
            <person name="Andreopoulos W."/>
            <person name="Angelini C."/>
            <person name="Antonin V."/>
            <person name="Barry K.W."/>
            <person name="Bougher N.L."/>
            <person name="Buchanan P."/>
            <person name="Buyck B."/>
            <person name="Bense V."/>
            <person name="Catcheside P."/>
            <person name="Chovatia M."/>
            <person name="Cooper J."/>
            <person name="Damon W."/>
            <person name="Desjardin D."/>
            <person name="Finy P."/>
            <person name="Geml J."/>
            <person name="Haridas S."/>
            <person name="Hughes K."/>
            <person name="Justo A."/>
            <person name="Karasinski D."/>
            <person name="Kautmanova I."/>
            <person name="Kiss B."/>
            <person name="Kocsube S."/>
            <person name="Kotiranta H."/>
            <person name="LaButti K.M."/>
            <person name="Lechner B.E."/>
            <person name="Liimatainen K."/>
            <person name="Lipzen A."/>
            <person name="Lukacs Z."/>
            <person name="Mihaltcheva S."/>
            <person name="Morgado L.N."/>
            <person name="Niskanen T."/>
            <person name="Noordeloos M.E."/>
            <person name="Ohm R.A."/>
            <person name="Ortiz-Santana B."/>
            <person name="Ovrebo C."/>
            <person name="Racz N."/>
            <person name="Riley R."/>
            <person name="Savchenko A."/>
            <person name="Shiryaev A."/>
            <person name="Soop K."/>
            <person name="Spirin V."/>
            <person name="Szebenyi C."/>
            <person name="Tomsovsky M."/>
            <person name="Tulloss R.E."/>
            <person name="Uehling J."/>
            <person name="Grigoriev I.V."/>
            <person name="Vagvolgyi C."/>
            <person name="Papp T."/>
            <person name="Martin F.M."/>
            <person name="Miettinen O."/>
            <person name="Hibbett D.S."/>
            <person name="Nagy L.G."/>
        </authorList>
    </citation>
    <scope>NUCLEOTIDE SEQUENCE [LARGE SCALE GENOMIC DNA]</scope>
    <source>
        <strain evidence="1 2">CBS 962.96</strain>
    </source>
</reference>
<proteinExistence type="predicted"/>
<organism evidence="1 2">
    <name type="scientific">Dendrothele bispora (strain CBS 962.96)</name>
    <dbReference type="NCBI Taxonomy" id="1314807"/>
    <lineage>
        <taxon>Eukaryota</taxon>
        <taxon>Fungi</taxon>
        <taxon>Dikarya</taxon>
        <taxon>Basidiomycota</taxon>
        <taxon>Agaricomycotina</taxon>
        <taxon>Agaricomycetes</taxon>
        <taxon>Agaricomycetidae</taxon>
        <taxon>Agaricales</taxon>
        <taxon>Agaricales incertae sedis</taxon>
        <taxon>Dendrothele</taxon>
    </lineage>
</organism>
<dbReference type="Proteomes" id="UP000297245">
    <property type="component" value="Unassembled WGS sequence"/>
</dbReference>
<protein>
    <submittedName>
        <fullName evidence="1">Uncharacterized protein</fullName>
    </submittedName>
</protein>
<sequence length="91" mass="10648">MPMHNLLFVPMYIKGLHPCAADHPCMDMLKISFVPMYKKEKSIHPCAASHPYPCMMEREFDTHNIGHPLSSIKKIFLLNERVHRRDTLVLF</sequence>
<dbReference type="AlphaFoldDB" id="A0A4S8MZX6"/>
<gene>
    <name evidence="1" type="ORF">K435DRAFT_713</name>
</gene>
<keyword evidence="2" id="KW-1185">Reference proteome</keyword>
<accession>A0A4S8MZX6</accession>
<evidence type="ECO:0000313" key="2">
    <source>
        <dbReference type="Proteomes" id="UP000297245"/>
    </source>
</evidence>